<dbReference type="PANTHER" id="PTHR10794:SF63">
    <property type="entry name" value="ALPHA_BETA HYDROLASE 1, ISOFORM A"/>
    <property type="match status" value="1"/>
</dbReference>
<name>A0A1Y2FI31_PROLT</name>
<dbReference type="SUPFAM" id="SSF53474">
    <property type="entry name" value="alpha/beta-Hydrolases"/>
    <property type="match status" value="1"/>
</dbReference>
<dbReference type="PANTHER" id="PTHR10794">
    <property type="entry name" value="ABHYDROLASE DOMAIN-CONTAINING PROTEIN"/>
    <property type="match status" value="1"/>
</dbReference>
<dbReference type="OrthoDB" id="5954035at2759"/>
<sequence>MFGYFGAETEVETYFGDSTSQQAKQLGALPSLHEKIPLSYWLSNTHTSTFYSSLANFEQVYPVFYRRYTYWHKEDGGNNVLDIAIRRDRALELNDYIQSGDKSLPPRTVLMTDEETAQVGANDAGTLVVLLHGLSGGSHESYVRSTIEAIYNTYPDEDSHVDCVVFNARGCARSKVTSKRYWSAWAIDDLAACMDFLRSKFPNRKIVICGYSIGANILCNYLGRMPERAHKTVDVAISVSNPWQLKKAGDLLDSYALGRLYSRAMTGGLQKLFKRHQEWLLQHPGIDATKVLAARRLHDFDENMTCRLFGNKSADEYYDLASSDQHVGAVTVPLLVLSAADDPLMGKSTLPFKQMQGNPNVVMAVTGRGGHLGWYAPAGEERWMNKVIIETVGLYTEKQ</sequence>
<evidence type="ECO:0000256" key="2">
    <source>
        <dbReference type="PIRSR" id="PIRSR005211-1"/>
    </source>
</evidence>
<dbReference type="STRING" id="56484.A0A1Y2FI31"/>
<evidence type="ECO:0000259" key="3">
    <source>
        <dbReference type="Pfam" id="PF00561"/>
    </source>
</evidence>
<dbReference type="GO" id="GO:0051793">
    <property type="term" value="P:medium-chain fatty acid catabolic process"/>
    <property type="evidence" value="ECO:0007669"/>
    <property type="project" value="TreeGrafter"/>
</dbReference>
<dbReference type="PIRSF" id="PIRSF005211">
    <property type="entry name" value="Ab_hydro_YheT"/>
    <property type="match status" value="1"/>
</dbReference>
<reference evidence="4 5" key="1">
    <citation type="submission" date="2016-07" db="EMBL/GenBank/DDBJ databases">
        <title>Pervasive Adenine N6-methylation of Active Genes in Fungi.</title>
        <authorList>
            <consortium name="DOE Joint Genome Institute"/>
            <person name="Mondo S.J."/>
            <person name="Dannebaum R.O."/>
            <person name="Kuo R.C."/>
            <person name="Labutti K."/>
            <person name="Haridas S."/>
            <person name="Kuo A."/>
            <person name="Salamov A."/>
            <person name="Ahrendt S.R."/>
            <person name="Lipzen A."/>
            <person name="Sullivan W."/>
            <person name="Andreopoulos W.B."/>
            <person name="Clum A."/>
            <person name="Lindquist E."/>
            <person name="Daum C."/>
            <person name="Ramamoorthy G.K."/>
            <person name="Gryganskyi A."/>
            <person name="Culley D."/>
            <person name="Magnuson J.K."/>
            <person name="James T.Y."/>
            <person name="O'Malley M.A."/>
            <person name="Stajich J.E."/>
            <person name="Spatafora J.W."/>
            <person name="Visel A."/>
            <person name="Grigoriev I.V."/>
        </authorList>
    </citation>
    <scope>NUCLEOTIDE SEQUENCE [LARGE SCALE GENOMIC DNA]</scope>
    <source>
        <strain evidence="4 5">12-1054</strain>
    </source>
</reference>
<gene>
    <name evidence="4" type="ORF">BCR37DRAFT_378972</name>
</gene>
<dbReference type="EMBL" id="MCFI01000008">
    <property type="protein sequence ID" value="ORY83034.1"/>
    <property type="molecule type" value="Genomic_DNA"/>
</dbReference>
<feature type="domain" description="AB hydrolase-1" evidence="3">
    <location>
        <begin position="127"/>
        <end position="350"/>
    </location>
</feature>
<dbReference type="Gene3D" id="3.40.50.1820">
    <property type="entry name" value="alpha/beta hydrolase"/>
    <property type="match status" value="1"/>
</dbReference>
<keyword evidence="4" id="KW-0378">Hydrolase</keyword>
<dbReference type="GeneID" id="63785759"/>
<comment type="similarity">
    <text evidence="1">Belongs to the AB hydrolase superfamily. AB hydrolase 4 family.</text>
</comment>
<dbReference type="AlphaFoldDB" id="A0A1Y2FI31"/>
<keyword evidence="5" id="KW-1185">Reference proteome</keyword>
<evidence type="ECO:0000256" key="1">
    <source>
        <dbReference type="ARBA" id="ARBA00010884"/>
    </source>
</evidence>
<dbReference type="InterPro" id="IPR000073">
    <property type="entry name" value="AB_hydrolase_1"/>
</dbReference>
<dbReference type="OMA" id="LDWHGPH"/>
<dbReference type="Pfam" id="PF00561">
    <property type="entry name" value="Abhydrolase_1"/>
    <property type="match status" value="1"/>
</dbReference>
<feature type="active site" description="Charge relay system" evidence="2">
    <location>
        <position position="342"/>
    </location>
</feature>
<dbReference type="InterPro" id="IPR050960">
    <property type="entry name" value="AB_hydrolase_4_sf"/>
</dbReference>
<comment type="caution">
    <text evidence="4">The sequence shown here is derived from an EMBL/GenBank/DDBJ whole genome shotgun (WGS) entry which is preliminary data.</text>
</comment>
<protein>
    <submittedName>
        <fullName evidence="4">Alpha/Beta hydrolase protein</fullName>
    </submittedName>
</protein>
<dbReference type="GO" id="GO:0047372">
    <property type="term" value="F:monoacylglycerol lipase activity"/>
    <property type="evidence" value="ECO:0007669"/>
    <property type="project" value="TreeGrafter"/>
</dbReference>
<dbReference type="Proteomes" id="UP000193685">
    <property type="component" value="Unassembled WGS sequence"/>
</dbReference>
<evidence type="ECO:0000313" key="4">
    <source>
        <dbReference type="EMBL" id="ORY83034.1"/>
    </source>
</evidence>
<organism evidence="4 5">
    <name type="scientific">Protomyces lactucae-debilis</name>
    <dbReference type="NCBI Taxonomy" id="2754530"/>
    <lineage>
        <taxon>Eukaryota</taxon>
        <taxon>Fungi</taxon>
        <taxon>Dikarya</taxon>
        <taxon>Ascomycota</taxon>
        <taxon>Taphrinomycotina</taxon>
        <taxon>Taphrinomycetes</taxon>
        <taxon>Taphrinales</taxon>
        <taxon>Protomycetaceae</taxon>
        <taxon>Protomyces</taxon>
    </lineage>
</organism>
<dbReference type="GO" id="GO:0008126">
    <property type="term" value="F:acetylesterase activity"/>
    <property type="evidence" value="ECO:0007669"/>
    <property type="project" value="TreeGrafter"/>
</dbReference>
<feature type="active site" description="Charge relay system" evidence="2">
    <location>
        <position position="371"/>
    </location>
</feature>
<dbReference type="GO" id="GO:0051792">
    <property type="term" value="P:medium-chain fatty acid biosynthetic process"/>
    <property type="evidence" value="ECO:0007669"/>
    <property type="project" value="TreeGrafter"/>
</dbReference>
<feature type="active site" description="Charge relay system" evidence="2">
    <location>
        <position position="212"/>
    </location>
</feature>
<proteinExistence type="inferred from homology"/>
<dbReference type="InterPro" id="IPR012020">
    <property type="entry name" value="ABHD4"/>
</dbReference>
<dbReference type="RefSeq" id="XP_040725615.1">
    <property type="nucleotide sequence ID" value="XM_040869160.1"/>
</dbReference>
<accession>A0A1Y2FI31</accession>
<evidence type="ECO:0000313" key="5">
    <source>
        <dbReference type="Proteomes" id="UP000193685"/>
    </source>
</evidence>
<dbReference type="InterPro" id="IPR029058">
    <property type="entry name" value="AB_hydrolase_fold"/>
</dbReference>